<feature type="region of interest" description="Disordered" evidence="8">
    <location>
        <begin position="115"/>
        <end position="195"/>
    </location>
</feature>
<evidence type="ECO:0000256" key="9">
    <source>
        <dbReference type="SAM" id="Phobius"/>
    </source>
</evidence>
<protein>
    <submittedName>
        <fullName evidence="11">Pink-eyed dilution-like 1</fullName>
    </submittedName>
</protein>
<accession>A0A1D8RAG4</accession>
<keyword evidence="3" id="KW-0813">Transport</keyword>
<keyword evidence="5 9" id="KW-0812">Transmembrane</keyword>
<organism evidence="11">
    <name type="scientific">Helgoeca nana</name>
    <dbReference type="NCBI Taxonomy" id="530540"/>
    <lineage>
        <taxon>Eukaryota</taxon>
        <taxon>Choanoflagellata</taxon>
        <taxon>Acanthoecida</taxon>
        <taxon>Acanthoecidae</taxon>
        <taxon>Helgoeca</taxon>
    </lineage>
</organism>
<dbReference type="GO" id="GO:0015105">
    <property type="term" value="F:arsenite transmembrane transporter activity"/>
    <property type="evidence" value="ECO:0007669"/>
    <property type="project" value="InterPro"/>
</dbReference>
<feature type="transmembrane region" description="Helical" evidence="9">
    <location>
        <begin position="792"/>
        <end position="810"/>
    </location>
</feature>
<evidence type="ECO:0000259" key="10">
    <source>
        <dbReference type="Pfam" id="PF03600"/>
    </source>
</evidence>
<feature type="transmembrane region" description="Helical" evidence="9">
    <location>
        <begin position="1115"/>
        <end position="1131"/>
    </location>
</feature>
<keyword evidence="6 9" id="KW-1133">Transmembrane helix</keyword>
<feature type="region of interest" description="Disordered" evidence="8">
    <location>
        <begin position="1"/>
        <end position="32"/>
    </location>
</feature>
<feature type="compositionally biased region" description="Basic residues" evidence="8">
    <location>
        <begin position="353"/>
        <end position="363"/>
    </location>
</feature>
<dbReference type="AlphaFoldDB" id="A0A1D8RAG4"/>
<feature type="region of interest" description="Disordered" evidence="8">
    <location>
        <begin position="500"/>
        <end position="520"/>
    </location>
</feature>
<feature type="transmembrane region" description="Helical" evidence="9">
    <location>
        <begin position="1068"/>
        <end position="1094"/>
    </location>
</feature>
<sequence>MSDLHAAENGVTKGLLEPVQEESPETGELGERTISYIGAVETTRHANGAAPAPNGTPLSPVVEASLLDGRPTSARGSSDAALAAARAVAKMKAALENGEVPSFAHVTGGADTEAVLDKSTRSPLRRSQTVGNTHGPSRSISAPGSRSGSPSDMSPPSLDASGRKYAGSAENVSPTRTRSLSGRPQRKLSCTSQSFHNEMKDLIPELREHRSAALHESRTTIGRCMSSHTKVLVTMSPVDGSDSFLSDEGRHTPRLLRWRSLEDLDLRSDKDAAAAATDEQFDIHTNKKRGTMAAEAAFHPRGTQSDHEASSSESEEGKSSDEEEDEMLERMLEKDMEDHGVTLSPTQSSHQAARLHKQHHRTRTRPEHTLEEDDDEDAELGGAHTVRRRPSMRIPGVDDGDEAKAAQKNIHLVLSGMRRSISELVLIADSLDVRVRSSAQHLRKCSYNLLESMVSVKEHIYEHIHLLKYRQTEESVVPGRGMLAELRLLHGGRSRFYASQAVGSPRRRRGESTASERSADTISLSGSIEDKFPRAGSLLRRHGGLALLVFVGVFVMIVLFIASGRQPAHPHDPLAHVYFASDTHNGTVDFNPDEPFDWVELHVKLPTVANNHGGSERESVTFQLETRAKGTTDAFLPTDHDVSRCRQGKSGVRACFFEGFTNLDTNNEYHFAYHLTDTSSHGSIPFEADLIQMGQIGFAKLWLCAIILVGSLVTIAKEWINRTLVAFVGSMLVLGLLMWANMLPDLEKVVEWIDEETLGLLFGMMIIVGRLAETGFFQVATARVLPYSKESTFRLVVILCVLTGVLSAFLDNVTTMILLAPITIEMTQALQIDPVPFLIAETLFSNVGGAATQIGDPPNIIIGSAFPEISFVDFLSNLLPGIVIMYAPLLVFLRWQYKKELTGPLVHFNDGLEMAQQYVITDWPLLKKSMVVLGLVLLAFITHSVHHVSPAWAAVLGAVALMLSSNPHEIDHALESVEWDVLLFFAALFIMVEGVAELGFIRFIGDAFIDAIEPAPEEDRTMVAVSLLIWMSAIVSAFLDNIPYTATMIPVIAQLADEDDGLGLDLKVLAWALAFGACLGGNGSLIGASANIVVSSIAHRYGHDISFNRFIKTSFPFMIVSVVFAHIYMLARY</sequence>
<feature type="region of interest" description="Disordered" evidence="8">
    <location>
        <begin position="273"/>
        <end position="292"/>
    </location>
</feature>
<comment type="similarity">
    <text evidence="2">Belongs to the CitM (TC 2.A.11) transporter family.</text>
</comment>
<feature type="transmembrane region" description="Helical" evidence="9">
    <location>
        <begin position="544"/>
        <end position="564"/>
    </location>
</feature>
<feature type="compositionally biased region" description="Polar residues" evidence="8">
    <location>
        <begin position="121"/>
        <end position="154"/>
    </location>
</feature>
<evidence type="ECO:0000256" key="2">
    <source>
        <dbReference type="ARBA" id="ARBA00009843"/>
    </source>
</evidence>
<evidence type="ECO:0000256" key="7">
    <source>
        <dbReference type="ARBA" id="ARBA00023136"/>
    </source>
</evidence>
<dbReference type="Pfam" id="PF03600">
    <property type="entry name" value="CitMHS"/>
    <property type="match status" value="1"/>
</dbReference>
<evidence type="ECO:0000256" key="5">
    <source>
        <dbReference type="ARBA" id="ARBA00022692"/>
    </source>
</evidence>
<keyword evidence="7 9" id="KW-0472">Membrane</keyword>
<proteinExistence type="evidence at transcript level"/>
<dbReference type="InterPro" id="IPR004680">
    <property type="entry name" value="Cit_transptr-like_dom"/>
</dbReference>
<feature type="domain" description="Citrate transporter-like" evidence="10">
    <location>
        <begin position="713"/>
        <end position="1076"/>
    </location>
</feature>
<dbReference type="PANTHER" id="PTHR43568">
    <property type="entry name" value="P PROTEIN"/>
    <property type="match status" value="1"/>
</dbReference>
<dbReference type="InterPro" id="IPR051475">
    <property type="entry name" value="Diverse_Ion_Transporter"/>
</dbReference>
<name>A0A1D8RAG4_9EUKA</name>
<feature type="compositionally biased region" description="Polar residues" evidence="8">
    <location>
        <begin position="170"/>
        <end position="195"/>
    </location>
</feature>
<reference evidence="11" key="1">
    <citation type="journal article" date="2016" name="Mol. Biol. Evol.">
        <title>The Evolution of Silicon Transport in Eukaryotes.</title>
        <authorList>
            <person name="Marron A.O."/>
            <person name="Ratcliffe S."/>
            <person name="Wheeler G.L."/>
            <person name="Goldstein R.E."/>
            <person name="King N."/>
            <person name="Not F."/>
            <person name="de Vargas C."/>
            <person name="Richter D.J."/>
        </authorList>
    </citation>
    <scope>NUCLEOTIDE SEQUENCE</scope>
    <source>
        <strain evidence="11">ATCC 50073</strain>
    </source>
</reference>
<feature type="transmembrane region" description="Helical" evidence="9">
    <location>
        <begin position="981"/>
        <end position="1001"/>
    </location>
</feature>
<dbReference type="EMBL" id="KU821764">
    <property type="protein sequence ID" value="AOW69291.1"/>
    <property type="molecule type" value="mRNA"/>
</dbReference>
<comment type="subcellular location">
    <subcellularLocation>
        <location evidence="1">Cell membrane</location>
        <topology evidence="1">Multi-pass membrane protein</topology>
    </subcellularLocation>
</comment>
<dbReference type="PANTHER" id="PTHR43568:SF1">
    <property type="entry name" value="P PROTEIN"/>
    <property type="match status" value="1"/>
</dbReference>
<dbReference type="GO" id="GO:0005886">
    <property type="term" value="C:plasma membrane"/>
    <property type="evidence" value="ECO:0007669"/>
    <property type="project" value="UniProtKB-SubCell"/>
</dbReference>
<evidence type="ECO:0000256" key="8">
    <source>
        <dbReference type="SAM" id="MobiDB-lite"/>
    </source>
</evidence>
<evidence type="ECO:0000313" key="11">
    <source>
        <dbReference type="EMBL" id="AOW69291.1"/>
    </source>
</evidence>
<evidence type="ECO:0000256" key="6">
    <source>
        <dbReference type="ARBA" id="ARBA00022989"/>
    </source>
</evidence>
<feature type="region of interest" description="Disordered" evidence="8">
    <location>
        <begin position="340"/>
        <end position="378"/>
    </location>
</feature>
<feature type="transmembrane region" description="Helical" evidence="9">
    <location>
        <begin position="874"/>
        <end position="893"/>
    </location>
</feature>
<dbReference type="CDD" id="cd01116">
    <property type="entry name" value="P_permease"/>
    <property type="match status" value="1"/>
</dbReference>
<feature type="transmembrane region" description="Helical" evidence="9">
    <location>
        <begin position="931"/>
        <end position="961"/>
    </location>
</feature>
<evidence type="ECO:0000256" key="4">
    <source>
        <dbReference type="ARBA" id="ARBA00022475"/>
    </source>
</evidence>
<dbReference type="InterPro" id="IPR000802">
    <property type="entry name" value="Arsenical_pump_ArsB"/>
</dbReference>
<feature type="compositionally biased region" description="Basic and acidic residues" evidence="8">
    <location>
        <begin position="304"/>
        <end position="320"/>
    </location>
</feature>
<feature type="region of interest" description="Disordered" evidence="8">
    <location>
        <begin position="298"/>
        <end position="326"/>
    </location>
</feature>
<keyword evidence="4" id="KW-1003">Cell membrane</keyword>
<evidence type="ECO:0000256" key="1">
    <source>
        <dbReference type="ARBA" id="ARBA00004651"/>
    </source>
</evidence>
<feature type="transmembrane region" description="Helical" evidence="9">
    <location>
        <begin position="1022"/>
        <end position="1039"/>
    </location>
</feature>
<feature type="transmembrane region" description="Helical" evidence="9">
    <location>
        <begin position="760"/>
        <end position="780"/>
    </location>
</feature>
<evidence type="ECO:0000256" key="3">
    <source>
        <dbReference type="ARBA" id="ARBA00022448"/>
    </source>
</evidence>
<dbReference type="PRINTS" id="PR00758">
    <property type="entry name" value="ARSENICPUMP"/>
</dbReference>
<feature type="transmembrane region" description="Helical" evidence="9">
    <location>
        <begin position="723"/>
        <end position="740"/>
    </location>
</feature>